<protein>
    <recommendedName>
        <fullName evidence="4">Gastric mucin-like protein</fullName>
    </recommendedName>
</protein>
<accession>A0A9P9AVA2</accession>
<gene>
    <name evidence="2" type="ORF">B0T10DRAFT_395945</name>
</gene>
<sequence length="1004" mass="110896">MVTDKEILGSIVAFEGHAETISTQLRLLPTSSQILILPSVQSYVAKSDDLQDCFDARLYVKKTHDALIARIQVARDFLKGSNPSSKRLVFMNGGAPGAQASCIKAIMEHETDGDYIQAEAIFNYLIKEGMAGLNNPARDWRTRNTFEYFGEHDYNDQLEDPITRAMRAADALDRQTASLQPSNELDLTGVFRPRSNSLPLYGYTDNFGDAAPFFVFGAKEQQEDGSIYEDAMEEDYSSRTSKRASQMSSRASRSSIFAITHYEKPTDEVFPGFTNLQPPSPKMPFPRSPSCIGEAYAAKMMQGPLGANVFAPRAEGFSIRSTDNVVYGEASLLDMRLNGRRASLTRVKSLDRIYPAAPRYRDLCIPSDNPESEREAYRGFDHETTSGSTRRHSCMVITSAKDAKPSQLSSIEGPRTIVVRSDRPTIKVDPVPQEKKRRLARASYVDRGTDAEDVSRQNEPFKPALPFLEDLAVLFTDEVVDGVLQSVVQGFRDGNYPIVSHSSATSEADEANTSTPGTPKSQILEDPECLDDAFQERDIAVVTRSSYTEEYDPFAYVQPKWPHEKPLEHEAPSLSVERPPTPARTPTPSFSETDDKILNFKAAGHKTAVAIQNSLRSILKVHFPPETQGYRQFQFPLLPELEGLWRPIFQDAEPGSSQGNDRRMDQIFAIGAQRGVNKDYASAITGQLEKLGTKSSGMSRSGRLDFRYLLANAMQAFTAQPLTSQTHDNPFTNPYLLATLIIPHLETYITLHTEVKFLLLDYPPEHLPTMLALQKLVGVDLMKVAQIVDSSSKDLPFTNLRGTGSFNSPGQGCTGRYGASLSPAGPSYDVTVSKANFLLTSTATETEIATFISTVLKILCEISNFYTPEEPPRRATPKKDKNKPPPLPGSFSPFPRVPSGPQSPVLSPALTAKFGTGPPPSPGVLSRSPSIAETIKTMKSSKSKHGRSRSRRKPSIVDNQSILTVDCSDSDWDQEDRRIMPILVKRSAARKGNSRKALKFLGLA</sequence>
<evidence type="ECO:0000313" key="2">
    <source>
        <dbReference type="EMBL" id="KAH6896948.1"/>
    </source>
</evidence>
<proteinExistence type="predicted"/>
<dbReference type="OrthoDB" id="5401106at2759"/>
<feature type="region of interest" description="Disordered" evidence="1">
    <location>
        <begin position="867"/>
        <end position="957"/>
    </location>
</feature>
<feature type="region of interest" description="Disordered" evidence="1">
    <location>
        <begin position="568"/>
        <end position="593"/>
    </location>
</feature>
<evidence type="ECO:0008006" key="4">
    <source>
        <dbReference type="Google" id="ProtNLM"/>
    </source>
</evidence>
<evidence type="ECO:0000256" key="1">
    <source>
        <dbReference type="SAM" id="MobiDB-lite"/>
    </source>
</evidence>
<organism evidence="2 3">
    <name type="scientific">Thelonectria olida</name>
    <dbReference type="NCBI Taxonomy" id="1576542"/>
    <lineage>
        <taxon>Eukaryota</taxon>
        <taxon>Fungi</taxon>
        <taxon>Dikarya</taxon>
        <taxon>Ascomycota</taxon>
        <taxon>Pezizomycotina</taxon>
        <taxon>Sordariomycetes</taxon>
        <taxon>Hypocreomycetidae</taxon>
        <taxon>Hypocreales</taxon>
        <taxon>Nectriaceae</taxon>
        <taxon>Thelonectria</taxon>
    </lineage>
</organism>
<dbReference type="AlphaFoldDB" id="A0A9P9AVA2"/>
<comment type="caution">
    <text evidence="2">The sequence shown here is derived from an EMBL/GenBank/DDBJ whole genome shotgun (WGS) entry which is preliminary data.</text>
</comment>
<keyword evidence="3" id="KW-1185">Reference proteome</keyword>
<dbReference type="Proteomes" id="UP000777438">
    <property type="component" value="Unassembled WGS sequence"/>
</dbReference>
<dbReference type="EMBL" id="JAGPYM010000003">
    <property type="protein sequence ID" value="KAH6896948.1"/>
    <property type="molecule type" value="Genomic_DNA"/>
</dbReference>
<feature type="compositionally biased region" description="Basic residues" evidence="1">
    <location>
        <begin position="939"/>
        <end position="954"/>
    </location>
</feature>
<feature type="compositionally biased region" description="Basic and acidic residues" evidence="1">
    <location>
        <begin position="870"/>
        <end position="883"/>
    </location>
</feature>
<feature type="compositionally biased region" description="Polar residues" evidence="1">
    <location>
        <begin position="502"/>
        <end position="521"/>
    </location>
</feature>
<evidence type="ECO:0000313" key="3">
    <source>
        <dbReference type="Proteomes" id="UP000777438"/>
    </source>
</evidence>
<reference evidence="2 3" key="1">
    <citation type="journal article" date="2021" name="Nat. Commun.">
        <title>Genetic determinants of endophytism in the Arabidopsis root mycobiome.</title>
        <authorList>
            <person name="Mesny F."/>
            <person name="Miyauchi S."/>
            <person name="Thiergart T."/>
            <person name="Pickel B."/>
            <person name="Atanasova L."/>
            <person name="Karlsson M."/>
            <person name="Huettel B."/>
            <person name="Barry K.W."/>
            <person name="Haridas S."/>
            <person name="Chen C."/>
            <person name="Bauer D."/>
            <person name="Andreopoulos W."/>
            <person name="Pangilinan J."/>
            <person name="LaButti K."/>
            <person name="Riley R."/>
            <person name="Lipzen A."/>
            <person name="Clum A."/>
            <person name="Drula E."/>
            <person name="Henrissat B."/>
            <person name="Kohler A."/>
            <person name="Grigoriev I.V."/>
            <person name="Martin F.M."/>
            <person name="Hacquard S."/>
        </authorList>
    </citation>
    <scope>NUCLEOTIDE SEQUENCE [LARGE SCALE GENOMIC DNA]</scope>
    <source>
        <strain evidence="2 3">MPI-CAGE-CH-0241</strain>
    </source>
</reference>
<feature type="region of interest" description="Disordered" evidence="1">
    <location>
        <begin position="502"/>
        <end position="524"/>
    </location>
</feature>
<name>A0A9P9AVA2_9HYPO</name>